<dbReference type="SUPFAM" id="SSF90123">
    <property type="entry name" value="ABC transporter transmembrane region"/>
    <property type="match status" value="1"/>
</dbReference>
<keyword evidence="4" id="KW-0067">ATP-binding</keyword>
<keyword evidence="1" id="KW-0813">Transport</keyword>
<dbReference type="PANTHER" id="PTHR24223:SF415">
    <property type="entry name" value="FI20190P1"/>
    <property type="match status" value="1"/>
</dbReference>
<keyword evidence="10" id="KW-1185">Reference proteome</keyword>
<feature type="transmembrane region" description="Helical" evidence="7">
    <location>
        <begin position="57"/>
        <end position="81"/>
    </location>
</feature>
<evidence type="ECO:0000259" key="8">
    <source>
        <dbReference type="PROSITE" id="PS50929"/>
    </source>
</evidence>
<gene>
    <name evidence="9" type="ORF">LAZ67_8003732</name>
</gene>
<evidence type="ECO:0000256" key="1">
    <source>
        <dbReference type="ARBA" id="ARBA00022448"/>
    </source>
</evidence>
<evidence type="ECO:0000256" key="6">
    <source>
        <dbReference type="ARBA" id="ARBA00023136"/>
    </source>
</evidence>
<keyword evidence="6 7" id="KW-0472">Membrane</keyword>
<dbReference type="InterPro" id="IPR050173">
    <property type="entry name" value="ABC_transporter_C-like"/>
</dbReference>
<dbReference type="PANTHER" id="PTHR24223">
    <property type="entry name" value="ATP-BINDING CASSETTE SUB-FAMILY C"/>
    <property type="match status" value="1"/>
</dbReference>
<accession>A0ABY6KRU2</accession>
<keyword evidence="3" id="KW-0547">Nucleotide-binding</keyword>
<name>A0ABY6KRU2_9ARAC</name>
<keyword evidence="2 7" id="KW-0812">Transmembrane</keyword>
<dbReference type="PROSITE" id="PS50929">
    <property type="entry name" value="ABC_TM1F"/>
    <property type="match status" value="1"/>
</dbReference>
<feature type="transmembrane region" description="Helical" evidence="7">
    <location>
        <begin position="360"/>
        <end position="379"/>
    </location>
</feature>
<evidence type="ECO:0000256" key="4">
    <source>
        <dbReference type="ARBA" id="ARBA00022840"/>
    </source>
</evidence>
<protein>
    <submittedName>
        <fullName evidence="9">ABCC2</fullName>
    </submittedName>
</protein>
<reference evidence="9 10" key="1">
    <citation type="submission" date="2022-01" db="EMBL/GenBank/DDBJ databases">
        <title>A chromosomal length assembly of Cordylochernes scorpioides.</title>
        <authorList>
            <person name="Zeh D."/>
            <person name="Zeh J."/>
        </authorList>
    </citation>
    <scope>NUCLEOTIDE SEQUENCE [LARGE SCALE GENOMIC DNA]</scope>
    <source>
        <strain evidence="9">IN4F17</strain>
        <tissue evidence="9">Whole Body</tissue>
    </source>
</reference>
<dbReference type="Gene3D" id="1.20.1560.10">
    <property type="entry name" value="ABC transporter type 1, transmembrane domain"/>
    <property type="match status" value="1"/>
</dbReference>
<feature type="transmembrane region" description="Helical" evidence="7">
    <location>
        <begin position="225"/>
        <end position="245"/>
    </location>
</feature>
<dbReference type="InterPro" id="IPR011527">
    <property type="entry name" value="ABC1_TM_dom"/>
</dbReference>
<keyword evidence="5 7" id="KW-1133">Transmembrane helix</keyword>
<dbReference type="InterPro" id="IPR036640">
    <property type="entry name" value="ABC1_TM_sf"/>
</dbReference>
<feature type="transmembrane region" description="Helical" evidence="7">
    <location>
        <begin position="197"/>
        <end position="219"/>
    </location>
</feature>
<evidence type="ECO:0000313" key="10">
    <source>
        <dbReference type="Proteomes" id="UP001235939"/>
    </source>
</evidence>
<dbReference type="Pfam" id="PF00664">
    <property type="entry name" value="ABC_membrane"/>
    <property type="match status" value="1"/>
</dbReference>
<dbReference type="Proteomes" id="UP001235939">
    <property type="component" value="Chromosome 08"/>
</dbReference>
<evidence type="ECO:0000313" key="9">
    <source>
        <dbReference type="EMBL" id="UYV71577.1"/>
    </source>
</evidence>
<feature type="domain" description="ABC transmembrane type-1" evidence="8">
    <location>
        <begin position="234"/>
        <end position="384"/>
    </location>
</feature>
<feature type="transmembrane region" description="Helical" evidence="7">
    <location>
        <begin position="333"/>
        <end position="354"/>
    </location>
</feature>
<evidence type="ECO:0000256" key="2">
    <source>
        <dbReference type="ARBA" id="ARBA00022692"/>
    </source>
</evidence>
<evidence type="ECO:0000256" key="5">
    <source>
        <dbReference type="ARBA" id="ARBA00022989"/>
    </source>
</evidence>
<feature type="transmembrane region" description="Helical" evidence="7">
    <location>
        <begin position="257"/>
        <end position="273"/>
    </location>
</feature>
<sequence length="409" mass="46280">MVKVTTVLLIVLALAQLTYFLLSSLPPSFLTSAATKLLAFLVCLRELRYDRGHGKTFSTKLCVFWVLMAFSSLVQYYSMLLRILNLGFPQVETPEDLIMDTLYHALVFSMCLLSVFHEISIFHPSALVDTKKQHVFQNISILSFLTFSWMDKGFRSTLHLDKLDSPPPHLLAVRVHADFDRAWKKQKGTEDHPRMPSLVMALVKAFWFHGLIANILELVYSFTRFIPPLVLKWVSFFVGVLLLSYMAQSNMPTWRGHAYAVLLLIGSIISGMATQHENFHSLLMSMQIKAALISTIYHKSLQLSSQSRSRYTMGELVNLMSVDAAKIYNLSKYLVLLWSAPIRIVISITLLWQYLGPACLAGVAIMVAMTPFSLVVAACSRKIQVVLLVISFEISYKKIRPNPNKLAII</sequence>
<proteinExistence type="predicted"/>
<feature type="transmembrane region" description="Helical" evidence="7">
    <location>
        <begin position="102"/>
        <end position="122"/>
    </location>
</feature>
<evidence type="ECO:0000256" key="3">
    <source>
        <dbReference type="ARBA" id="ARBA00022741"/>
    </source>
</evidence>
<evidence type="ECO:0000256" key="7">
    <source>
        <dbReference type="SAM" id="Phobius"/>
    </source>
</evidence>
<organism evidence="9 10">
    <name type="scientific">Cordylochernes scorpioides</name>
    <dbReference type="NCBI Taxonomy" id="51811"/>
    <lineage>
        <taxon>Eukaryota</taxon>
        <taxon>Metazoa</taxon>
        <taxon>Ecdysozoa</taxon>
        <taxon>Arthropoda</taxon>
        <taxon>Chelicerata</taxon>
        <taxon>Arachnida</taxon>
        <taxon>Pseudoscorpiones</taxon>
        <taxon>Cheliferoidea</taxon>
        <taxon>Chernetidae</taxon>
        <taxon>Cordylochernes</taxon>
    </lineage>
</organism>
<dbReference type="EMBL" id="CP092870">
    <property type="protein sequence ID" value="UYV71577.1"/>
    <property type="molecule type" value="Genomic_DNA"/>
</dbReference>